<keyword evidence="1" id="KW-0732">Signal</keyword>
<evidence type="ECO:0000313" key="3">
    <source>
        <dbReference type="Proteomes" id="UP001501057"/>
    </source>
</evidence>
<dbReference type="RefSeq" id="WP_344204337.1">
    <property type="nucleotide sequence ID" value="NZ_BAAAME010000013.1"/>
</dbReference>
<name>A0ABN2KE45_9ACTN</name>
<evidence type="ECO:0000313" key="2">
    <source>
        <dbReference type="EMBL" id="GAA1753968.1"/>
    </source>
</evidence>
<dbReference type="Proteomes" id="UP001501057">
    <property type="component" value="Unassembled WGS sequence"/>
</dbReference>
<proteinExistence type="predicted"/>
<feature type="chain" id="PRO_5045672136" description="ATP/GTP-binding protein" evidence="1">
    <location>
        <begin position="32"/>
        <end position="312"/>
    </location>
</feature>
<organism evidence="2 3">
    <name type="scientific">Aeromicrobium alkaliterrae</name>
    <dbReference type="NCBI Taxonomy" id="302168"/>
    <lineage>
        <taxon>Bacteria</taxon>
        <taxon>Bacillati</taxon>
        <taxon>Actinomycetota</taxon>
        <taxon>Actinomycetes</taxon>
        <taxon>Propionibacteriales</taxon>
        <taxon>Nocardioidaceae</taxon>
        <taxon>Aeromicrobium</taxon>
    </lineage>
</organism>
<comment type="caution">
    <text evidence="2">The sequence shown here is derived from an EMBL/GenBank/DDBJ whole genome shotgun (WGS) entry which is preliminary data.</text>
</comment>
<keyword evidence="3" id="KW-1185">Reference proteome</keyword>
<sequence length="312" mass="32963">MRSRRRLTVTLTILLSLNFAATLIGTSPADAACVDGQETYLDPVTGKIKTRVCDSGDPGGSTTSPTGPTACVRSTGEVIPCSLGSGRWSPVHDCYLFVTEQPDASDPRWATADGSPEAGRFHTCDDDPQLWIYIANGAEAPPDPAVLAQDALGAVQLTTPTLQLAPAPPAKSYVGLETWMWMPEGQWAPLTNTVTAGSTSVTVTIEPRWVTWNMGPGSKVCYDAGRPWQIGQMPPGSATSCSYTYARVSDFQPGGVWSVSAAITWRVSWTCAGNCLATAGSLGEVDGPAGIASLVVAERQSVNVLPDETRNR</sequence>
<protein>
    <recommendedName>
        <fullName evidence="4">ATP/GTP-binding protein</fullName>
    </recommendedName>
</protein>
<reference evidence="2 3" key="1">
    <citation type="journal article" date="2019" name="Int. J. Syst. Evol. Microbiol.">
        <title>The Global Catalogue of Microorganisms (GCM) 10K type strain sequencing project: providing services to taxonomists for standard genome sequencing and annotation.</title>
        <authorList>
            <consortium name="The Broad Institute Genomics Platform"/>
            <consortium name="The Broad Institute Genome Sequencing Center for Infectious Disease"/>
            <person name="Wu L."/>
            <person name="Ma J."/>
        </authorList>
    </citation>
    <scope>NUCLEOTIDE SEQUENCE [LARGE SCALE GENOMIC DNA]</scope>
    <source>
        <strain evidence="2 3">JCM 13518</strain>
    </source>
</reference>
<feature type="signal peptide" evidence="1">
    <location>
        <begin position="1"/>
        <end position="31"/>
    </location>
</feature>
<evidence type="ECO:0000256" key="1">
    <source>
        <dbReference type="SAM" id="SignalP"/>
    </source>
</evidence>
<evidence type="ECO:0008006" key="4">
    <source>
        <dbReference type="Google" id="ProtNLM"/>
    </source>
</evidence>
<gene>
    <name evidence="2" type="ORF">GCM10009710_36800</name>
</gene>
<accession>A0ABN2KE45</accession>
<dbReference type="EMBL" id="BAAAME010000013">
    <property type="protein sequence ID" value="GAA1753968.1"/>
    <property type="molecule type" value="Genomic_DNA"/>
</dbReference>